<dbReference type="EMBL" id="FLOB01000004">
    <property type="protein sequence ID" value="SBS31755.1"/>
    <property type="molecule type" value="Genomic_DNA"/>
</dbReference>
<accession>A0A1A8TFD4</accession>
<organism evidence="1 2">
    <name type="scientific">Marinomonas spartinae</name>
    <dbReference type="NCBI Taxonomy" id="1792290"/>
    <lineage>
        <taxon>Bacteria</taxon>
        <taxon>Pseudomonadati</taxon>
        <taxon>Pseudomonadota</taxon>
        <taxon>Gammaproteobacteria</taxon>
        <taxon>Oceanospirillales</taxon>
        <taxon>Oceanospirillaceae</taxon>
        <taxon>Marinomonas</taxon>
    </lineage>
</organism>
<keyword evidence="2" id="KW-1185">Reference proteome</keyword>
<dbReference type="RefSeq" id="WP_067016364.1">
    <property type="nucleotide sequence ID" value="NZ_FLOB01000004.1"/>
</dbReference>
<evidence type="ECO:0000313" key="2">
    <source>
        <dbReference type="Proteomes" id="UP000092544"/>
    </source>
</evidence>
<protein>
    <submittedName>
        <fullName evidence="1">Uncharacterized protein</fullName>
    </submittedName>
</protein>
<reference evidence="1 2" key="1">
    <citation type="submission" date="2016-06" db="EMBL/GenBank/DDBJ databases">
        <authorList>
            <person name="Kjaerup R.B."/>
            <person name="Dalgaard T.S."/>
            <person name="Juul-Madsen H.R."/>
        </authorList>
    </citation>
    <scope>NUCLEOTIDE SEQUENCE [LARGE SCALE GENOMIC DNA]</scope>
    <source>
        <strain evidence="1 2">CECT 8886</strain>
    </source>
</reference>
<name>A0A1A8TFD4_9GAMM</name>
<evidence type="ECO:0000313" key="1">
    <source>
        <dbReference type="EMBL" id="SBS31755.1"/>
    </source>
</evidence>
<sequence length="80" mass="9358">MTYIKELTISLCDWETRIILESINQEASRLKYICEHSEDEDEAADAGNDYLEVIGFKERLEKQAVELFGQQIKDFSREVL</sequence>
<dbReference type="Proteomes" id="UP000092544">
    <property type="component" value="Unassembled WGS sequence"/>
</dbReference>
<gene>
    <name evidence="1" type="ORF">MSP8886_02227</name>
</gene>
<proteinExistence type="predicted"/>
<dbReference type="AlphaFoldDB" id="A0A1A8TFD4"/>
<dbReference type="OrthoDB" id="9153813at2"/>